<evidence type="ECO:0000256" key="1">
    <source>
        <dbReference type="SAM" id="Phobius"/>
    </source>
</evidence>
<keyword evidence="3" id="KW-1185">Reference proteome</keyword>
<keyword evidence="1" id="KW-1133">Transmembrane helix</keyword>
<organism evidence="2 3">
    <name type="scientific">Peribacillus huizhouensis</name>
    <dbReference type="NCBI Taxonomy" id="1501239"/>
    <lineage>
        <taxon>Bacteria</taxon>
        <taxon>Bacillati</taxon>
        <taxon>Bacillota</taxon>
        <taxon>Bacilli</taxon>
        <taxon>Bacillales</taxon>
        <taxon>Bacillaceae</taxon>
        <taxon>Peribacillus</taxon>
    </lineage>
</organism>
<dbReference type="Proteomes" id="UP000626697">
    <property type="component" value="Unassembled WGS sequence"/>
</dbReference>
<name>A0ABR6CI54_9BACI</name>
<reference evidence="2 3" key="1">
    <citation type="submission" date="2020-08" db="EMBL/GenBank/DDBJ databases">
        <title>Genomic Encyclopedia of Type Strains, Phase IV (KMG-IV): sequencing the most valuable type-strain genomes for metagenomic binning, comparative biology and taxonomic classification.</title>
        <authorList>
            <person name="Goeker M."/>
        </authorList>
    </citation>
    <scope>NUCLEOTIDE SEQUENCE [LARGE SCALE GENOMIC DNA]</scope>
    <source>
        <strain evidence="2 3">DSM 105481</strain>
    </source>
</reference>
<comment type="caution">
    <text evidence="2">The sequence shown here is derived from an EMBL/GenBank/DDBJ whole genome shotgun (WGS) entry which is preliminary data.</text>
</comment>
<feature type="transmembrane region" description="Helical" evidence="1">
    <location>
        <begin position="6"/>
        <end position="25"/>
    </location>
</feature>
<evidence type="ECO:0000313" key="3">
    <source>
        <dbReference type="Proteomes" id="UP000626697"/>
    </source>
</evidence>
<dbReference type="RefSeq" id="WP_182501215.1">
    <property type="nucleotide sequence ID" value="NZ_JACJHX010000001.1"/>
</dbReference>
<sequence length="76" mass="8930">MEWVKLFELIAAISFVGAVVQLLRFRTELKKIDKDQEFTDELAKKWTKKLHWVILFGASGAVFAVISYIFRIFYTN</sequence>
<gene>
    <name evidence="2" type="ORF">HNP81_000009</name>
</gene>
<feature type="transmembrane region" description="Helical" evidence="1">
    <location>
        <begin position="52"/>
        <end position="74"/>
    </location>
</feature>
<protein>
    <submittedName>
        <fullName evidence="2">Membrane protein</fullName>
    </submittedName>
</protein>
<proteinExistence type="predicted"/>
<keyword evidence="1" id="KW-0812">Transmembrane</keyword>
<accession>A0ABR6CI54</accession>
<keyword evidence="1" id="KW-0472">Membrane</keyword>
<evidence type="ECO:0000313" key="2">
    <source>
        <dbReference type="EMBL" id="MBA9024727.1"/>
    </source>
</evidence>
<dbReference type="EMBL" id="JACJHX010000001">
    <property type="protein sequence ID" value="MBA9024727.1"/>
    <property type="molecule type" value="Genomic_DNA"/>
</dbReference>